<keyword evidence="5" id="KW-1185">Reference proteome</keyword>
<proteinExistence type="predicted"/>
<keyword evidence="3" id="KW-0325">Glycoprotein</keyword>
<dbReference type="PANTHER" id="PTHR48056:SF13">
    <property type="entry name" value="PROTEIN KINASE DOMAIN-CONTAINING PROTEIN"/>
    <property type="match status" value="1"/>
</dbReference>
<dbReference type="InterPro" id="IPR032675">
    <property type="entry name" value="LRR_dom_sf"/>
</dbReference>
<evidence type="ECO:0000256" key="2">
    <source>
        <dbReference type="ARBA" id="ARBA00022737"/>
    </source>
</evidence>
<dbReference type="GO" id="GO:0005524">
    <property type="term" value="F:ATP binding"/>
    <property type="evidence" value="ECO:0007669"/>
    <property type="project" value="UniProtKB-KW"/>
</dbReference>
<evidence type="ECO:0000256" key="1">
    <source>
        <dbReference type="ARBA" id="ARBA00022614"/>
    </source>
</evidence>
<dbReference type="InterPro" id="IPR001611">
    <property type="entry name" value="Leu-rich_rpt"/>
</dbReference>
<dbReference type="Gene3D" id="3.80.10.10">
    <property type="entry name" value="Ribonuclease Inhibitor"/>
    <property type="match status" value="1"/>
</dbReference>
<accession>A0AAD9U1H1</accession>
<dbReference type="GO" id="GO:0033612">
    <property type="term" value="F:receptor serine/threonine kinase binding"/>
    <property type="evidence" value="ECO:0007669"/>
    <property type="project" value="TreeGrafter"/>
</dbReference>
<reference evidence="4" key="1">
    <citation type="journal article" date="2023" name="Plant J.">
        <title>Genome sequences and population genomics provide insights into the demographic history, inbreeding, and mutation load of two 'living fossil' tree species of Dipteronia.</title>
        <authorList>
            <person name="Feng Y."/>
            <person name="Comes H.P."/>
            <person name="Chen J."/>
            <person name="Zhu S."/>
            <person name="Lu R."/>
            <person name="Zhang X."/>
            <person name="Li P."/>
            <person name="Qiu J."/>
            <person name="Olsen K.M."/>
            <person name="Qiu Y."/>
        </authorList>
    </citation>
    <scope>NUCLEOTIDE SEQUENCE</scope>
    <source>
        <strain evidence="4">KIB01</strain>
    </source>
</reference>
<organism evidence="4 5">
    <name type="scientific">Dipteronia dyeriana</name>
    <dbReference type="NCBI Taxonomy" id="168575"/>
    <lineage>
        <taxon>Eukaryota</taxon>
        <taxon>Viridiplantae</taxon>
        <taxon>Streptophyta</taxon>
        <taxon>Embryophyta</taxon>
        <taxon>Tracheophyta</taxon>
        <taxon>Spermatophyta</taxon>
        <taxon>Magnoliopsida</taxon>
        <taxon>eudicotyledons</taxon>
        <taxon>Gunneridae</taxon>
        <taxon>Pentapetalae</taxon>
        <taxon>rosids</taxon>
        <taxon>malvids</taxon>
        <taxon>Sapindales</taxon>
        <taxon>Sapindaceae</taxon>
        <taxon>Hippocastanoideae</taxon>
        <taxon>Acereae</taxon>
        <taxon>Dipteronia</taxon>
    </lineage>
</organism>
<keyword evidence="1" id="KW-0433">Leucine-rich repeat</keyword>
<name>A0AAD9U1H1_9ROSI</name>
<gene>
    <name evidence="4" type="ORF">Ddye_020805</name>
</gene>
<comment type="caution">
    <text evidence="4">The sequence shown here is derived from an EMBL/GenBank/DDBJ whole genome shotgun (WGS) entry which is preliminary data.</text>
</comment>
<dbReference type="Proteomes" id="UP001280121">
    <property type="component" value="Unassembled WGS sequence"/>
</dbReference>
<protein>
    <submittedName>
        <fullName evidence="4">Uncharacterized protein</fullName>
    </submittedName>
</protein>
<sequence>MKRLVTLDLSKNWLAGPIPSAVSHLTNLKSLCLIGKQIIGSIPEEIGKLKNLENLDGKTWKVYILTNLRRQPKPQLCSDLLDVQYFDLPFRFVQPKPKPHFLNIRFALVHLV</sequence>
<evidence type="ECO:0000256" key="3">
    <source>
        <dbReference type="ARBA" id="ARBA00023180"/>
    </source>
</evidence>
<dbReference type="SUPFAM" id="SSF52058">
    <property type="entry name" value="L domain-like"/>
    <property type="match status" value="1"/>
</dbReference>
<evidence type="ECO:0000313" key="4">
    <source>
        <dbReference type="EMBL" id="KAK2645610.1"/>
    </source>
</evidence>
<dbReference type="InterPro" id="IPR050647">
    <property type="entry name" value="Plant_LRR-RLKs"/>
</dbReference>
<dbReference type="EMBL" id="JANJYI010000006">
    <property type="protein sequence ID" value="KAK2645610.1"/>
    <property type="molecule type" value="Genomic_DNA"/>
</dbReference>
<dbReference type="PANTHER" id="PTHR48056">
    <property type="entry name" value="LRR RECEPTOR-LIKE SERINE/THREONINE-PROTEIN KINASE-RELATED"/>
    <property type="match status" value="1"/>
</dbReference>
<dbReference type="AlphaFoldDB" id="A0AAD9U1H1"/>
<keyword evidence="2" id="KW-0677">Repeat</keyword>
<evidence type="ECO:0000313" key="5">
    <source>
        <dbReference type="Proteomes" id="UP001280121"/>
    </source>
</evidence>
<dbReference type="Pfam" id="PF00560">
    <property type="entry name" value="LRR_1"/>
    <property type="match status" value="1"/>
</dbReference>